<accession>A0A5C4TCQ2</accession>
<evidence type="ECO:0000256" key="2">
    <source>
        <dbReference type="ARBA" id="ARBA00009142"/>
    </source>
</evidence>
<evidence type="ECO:0000256" key="4">
    <source>
        <dbReference type="ARBA" id="ARBA00022475"/>
    </source>
</evidence>
<comment type="subcellular location">
    <subcellularLocation>
        <location evidence="1 8">Cell membrane</location>
        <topology evidence="1 8">Multi-pass membrane protein</topology>
    </subcellularLocation>
</comment>
<dbReference type="EMBL" id="VDCQ01000012">
    <property type="protein sequence ID" value="TNJ66277.1"/>
    <property type="molecule type" value="Genomic_DNA"/>
</dbReference>
<evidence type="ECO:0000256" key="6">
    <source>
        <dbReference type="ARBA" id="ARBA00022989"/>
    </source>
</evidence>
<keyword evidence="5 8" id="KW-0812">Transmembrane</keyword>
<dbReference type="Pfam" id="PF01925">
    <property type="entry name" value="TauE"/>
    <property type="match status" value="1"/>
</dbReference>
<feature type="transmembrane region" description="Helical" evidence="8">
    <location>
        <begin position="198"/>
        <end position="216"/>
    </location>
</feature>
<dbReference type="OrthoDB" id="7843147at2"/>
<evidence type="ECO:0000256" key="5">
    <source>
        <dbReference type="ARBA" id="ARBA00022692"/>
    </source>
</evidence>
<keyword evidence="6 8" id="KW-1133">Transmembrane helix</keyword>
<organism evidence="9 10">
    <name type="scientific">Paenibacillus hemerocallicola</name>
    <dbReference type="NCBI Taxonomy" id="1172614"/>
    <lineage>
        <taxon>Bacteria</taxon>
        <taxon>Bacillati</taxon>
        <taxon>Bacillota</taxon>
        <taxon>Bacilli</taxon>
        <taxon>Bacillales</taxon>
        <taxon>Paenibacillaceae</taxon>
        <taxon>Paenibacillus</taxon>
    </lineage>
</organism>
<proteinExistence type="inferred from homology"/>
<evidence type="ECO:0000313" key="9">
    <source>
        <dbReference type="EMBL" id="TNJ66277.1"/>
    </source>
</evidence>
<sequence>MDIIRRELTVEWGLSFLIVLVSAAVQAGTGFGFAILAIPLLLLVHQDHSAVSVALGLSLISSVSTLPRVVRDTDRSLLRKLLIGSLFGLPLGGVVFVMLDIYWLKLVAGICIILFAIPLLINIRLPLGNGKGIGFASGFLGSSIGMPGPPVVLYLLSNKIGKQTFRGTSIAYYSIVNAISFTIQMMSGRVNVSEMSYAVLLIPAIFVGQAIGLAVARGLNQLWFRRATFILLIATGVQAVLSSI</sequence>
<feature type="transmembrane region" description="Helical" evidence="8">
    <location>
        <begin position="77"/>
        <end position="96"/>
    </location>
</feature>
<evidence type="ECO:0000256" key="7">
    <source>
        <dbReference type="ARBA" id="ARBA00023136"/>
    </source>
</evidence>
<feature type="transmembrane region" description="Helical" evidence="8">
    <location>
        <begin position="12"/>
        <end position="44"/>
    </location>
</feature>
<evidence type="ECO:0000256" key="8">
    <source>
        <dbReference type="RuleBase" id="RU363041"/>
    </source>
</evidence>
<dbReference type="GO" id="GO:0005886">
    <property type="term" value="C:plasma membrane"/>
    <property type="evidence" value="ECO:0007669"/>
    <property type="project" value="UniProtKB-SubCell"/>
</dbReference>
<keyword evidence="3" id="KW-0813">Transport</keyword>
<evidence type="ECO:0000313" key="10">
    <source>
        <dbReference type="Proteomes" id="UP000307943"/>
    </source>
</evidence>
<feature type="transmembrane region" description="Helical" evidence="8">
    <location>
        <begin position="102"/>
        <end position="121"/>
    </location>
</feature>
<feature type="transmembrane region" description="Helical" evidence="8">
    <location>
        <begin position="169"/>
        <end position="186"/>
    </location>
</feature>
<keyword evidence="4 8" id="KW-1003">Cell membrane</keyword>
<dbReference type="Proteomes" id="UP000307943">
    <property type="component" value="Unassembled WGS sequence"/>
</dbReference>
<keyword evidence="10" id="KW-1185">Reference proteome</keyword>
<comment type="caution">
    <text evidence="9">The sequence shown here is derived from an EMBL/GenBank/DDBJ whole genome shotgun (WGS) entry which is preliminary data.</text>
</comment>
<protein>
    <recommendedName>
        <fullName evidence="8">Probable membrane transporter protein</fullName>
    </recommendedName>
</protein>
<comment type="similarity">
    <text evidence="2 8">Belongs to the 4-toluene sulfonate uptake permease (TSUP) (TC 2.A.102) family.</text>
</comment>
<evidence type="ECO:0000256" key="3">
    <source>
        <dbReference type="ARBA" id="ARBA00022448"/>
    </source>
</evidence>
<dbReference type="PANTHER" id="PTHR30269:SF37">
    <property type="entry name" value="MEMBRANE TRANSPORTER PROTEIN"/>
    <property type="match status" value="1"/>
</dbReference>
<name>A0A5C4TCQ2_9BACL</name>
<dbReference type="InterPro" id="IPR052017">
    <property type="entry name" value="TSUP"/>
</dbReference>
<gene>
    <name evidence="9" type="ORF">FE784_11420</name>
</gene>
<dbReference type="PANTHER" id="PTHR30269">
    <property type="entry name" value="TRANSMEMBRANE PROTEIN YFCA"/>
    <property type="match status" value="1"/>
</dbReference>
<keyword evidence="7 8" id="KW-0472">Membrane</keyword>
<reference evidence="9 10" key="1">
    <citation type="submission" date="2019-05" db="EMBL/GenBank/DDBJ databases">
        <title>We sequenced the genome of Paenibacillus hemerocallicola KCTC 33185 for further insight into its adaptation and study the phylogeny of Paenibacillus.</title>
        <authorList>
            <person name="Narsing Rao M.P."/>
        </authorList>
    </citation>
    <scope>NUCLEOTIDE SEQUENCE [LARGE SCALE GENOMIC DNA]</scope>
    <source>
        <strain evidence="9 10">KCTC 33185</strain>
    </source>
</reference>
<evidence type="ECO:0000256" key="1">
    <source>
        <dbReference type="ARBA" id="ARBA00004651"/>
    </source>
</evidence>
<dbReference type="InterPro" id="IPR002781">
    <property type="entry name" value="TM_pro_TauE-like"/>
</dbReference>
<feature type="transmembrane region" description="Helical" evidence="8">
    <location>
        <begin position="133"/>
        <end position="157"/>
    </location>
</feature>
<dbReference type="AlphaFoldDB" id="A0A5C4TCQ2"/>